<dbReference type="InterPro" id="IPR003593">
    <property type="entry name" value="AAA+_ATPase"/>
</dbReference>
<dbReference type="GO" id="GO:0016020">
    <property type="term" value="C:membrane"/>
    <property type="evidence" value="ECO:0007669"/>
    <property type="project" value="UniProtKB-SubCell"/>
</dbReference>
<feature type="domain" description="ABC transmembrane type-1" evidence="9">
    <location>
        <begin position="27"/>
        <end position="306"/>
    </location>
</feature>
<feature type="transmembrane region" description="Helical" evidence="7">
    <location>
        <begin position="52"/>
        <end position="78"/>
    </location>
</feature>
<dbReference type="InterPro" id="IPR003439">
    <property type="entry name" value="ABC_transporter-like_ATP-bd"/>
</dbReference>
<feature type="transmembrane region" description="Helical" evidence="7">
    <location>
        <begin position="20"/>
        <end position="46"/>
    </location>
</feature>
<sequence>MRPMSGRGSHSWLTGFLRPLAPAFAEVVVVSLFVNLLALAVPVFVLQVYDRVVFHAGLNTLAALVAAMVLVMVFDFILRQMRARVLQTVALKLDALIGRLLMEKIGTLPLVVLERQPAPYWQALFRDVEQVRNALSGGSAVLICDLPFVVLFLTLTFLIAQPVAWVILAVLPVFVFIAWGSGASMTRGTAKERDSAAARDSLVAEMIAGRETVKALALEGALVPTWEERHARAIGHALDRGAHADGYANLAAAVTMATTVAMTTFGALAILEQRLTIGALIAANMLSGRLIGPLNQLVTNWRTYAAFAQAARRLGHAFALPGERTESVLELGRPRGRITIENASFAYPGAAHPMLRGISLDLPATGLHGLMGPNGSGKSTFLKLIQGLYGCDAGRVLIDGGDICQYTRREIAGWLGVVPQECVLFAGSIRTNIALHQPDADDAAIVQAAEAAGIHADIIDLPDGYATDIGEAGRRLSAGQRQRLVIARALLGRPAVLLLDEPSSNLDHQAEKALRRTLIDLAREATVVIATHSLVLLSACDTVSVLERGTLTATGPGAAILRRLIEVRPAAEARPSRA</sequence>
<dbReference type="GO" id="GO:0005524">
    <property type="term" value="F:ATP binding"/>
    <property type="evidence" value="ECO:0007669"/>
    <property type="project" value="UniProtKB-KW"/>
</dbReference>
<evidence type="ECO:0000256" key="3">
    <source>
        <dbReference type="ARBA" id="ARBA00022741"/>
    </source>
</evidence>
<dbReference type="SUPFAM" id="SSF90123">
    <property type="entry name" value="ABC transporter transmembrane region"/>
    <property type="match status" value="1"/>
</dbReference>
<feature type="domain" description="ABC transporter" evidence="8">
    <location>
        <begin position="338"/>
        <end position="573"/>
    </location>
</feature>
<comment type="subcellular location">
    <subcellularLocation>
        <location evidence="1">Membrane</location>
        <topology evidence="1">Multi-pass membrane protein</topology>
    </subcellularLocation>
</comment>
<dbReference type="AlphaFoldDB" id="A0A380TES1"/>
<proteinExistence type="predicted"/>
<dbReference type="InterPro" id="IPR036640">
    <property type="entry name" value="ABC1_TM_sf"/>
</dbReference>
<dbReference type="PROSITE" id="PS50929">
    <property type="entry name" value="ABC_TM1F"/>
    <property type="match status" value="1"/>
</dbReference>
<evidence type="ECO:0000256" key="1">
    <source>
        <dbReference type="ARBA" id="ARBA00004141"/>
    </source>
</evidence>
<dbReference type="PANTHER" id="PTHR24221">
    <property type="entry name" value="ATP-BINDING CASSETTE SUB-FAMILY B"/>
    <property type="match status" value="1"/>
</dbReference>
<dbReference type="GO" id="GO:0016887">
    <property type="term" value="F:ATP hydrolysis activity"/>
    <property type="evidence" value="ECO:0007669"/>
    <property type="project" value="InterPro"/>
</dbReference>
<dbReference type="EMBL" id="UIDG01000232">
    <property type="protein sequence ID" value="SUS06648.1"/>
    <property type="molecule type" value="Genomic_DNA"/>
</dbReference>
<organism evidence="10">
    <name type="scientific">metagenome</name>
    <dbReference type="NCBI Taxonomy" id="256318"/>
    <lineage>
        <taxon>unclassified sequences</taxon>
        <taxon>metagenomes</taxon>
    </lineage>
</organism>
<dbReference type="InterPro" id="IPR011527">
    <property type="entry name" value="ABC1_TM_dom"/>
</dbReference>
<dbReference type="GO" id="GO:0140359">
    <property type="term" value="F:ABC-type transporter activity"/>
    <property type="evidence" value="ECO:0007669"/>
    <property type="project" value="InterPro"/>
</dbReference>
<name>A0A380TES1_9ZZZZ</name>
<keyword evidence="4" id="KW-0067">ATP-binding</keyword>
<dbReference type="Pfam" id="PF00664">
    <property type="entry name" value="ABC_membrane"/>
    <property type="match status" value="1"/>
</dbReference>
<feature type="transmembrane region" description="Helical" evidence="7">
    <location>
        <begin position="140"/>
        <end position="159"/>
    </location>
</feature>
<dbReference type="PANTHER" id="PTHR24221:SF248">
    <property type="entry name" value="ABC TRANSPORTER TRANSMEMBRANE REGION"/>
    <property type="match status" value="1"/>
</dbReference>
<evidence type="ECO:0000256" key="2">
    <source>
        <dbReference type="ARBA" id="ARBA00022692"/>
    </source>
</evidence>
<evidence type="ECO:0000259" key="8">
    <source>
        <dbReference type="PROSITE" id="PS50893"/>
    </source>
</evidence>
<keyword evidence="2 7" id="KW-0812">Transmembrane</keyword>
<evidence type="ECO:0000256" key="5">
    <source>
        <dbReference type="ARBA" id="ARBA00022989"/>
    </source>
</evidence>
<keyword evidence="3" id="KW-0547">Nucleotide-binding</keyword>
<protein>
    <submittedName>
        <fullName evidence="10">Type I secretion system ATPase</fullName>
    </submittedName>
</protein>
<feature type="transmembrane region" description="Helical" evidence="7">
    <location>
        <begin position="165"/>
        <end position="183"/>
    </location>
</feature>
<accession>A0A380TES1</accession>
<dbReference type="GO" id="GO:0034040">
    <property type="term" value="F:ATPase-coupled lipid transmembrane transporter activity"/>
    <property type="evidence" value="ECO:0007669"/>
    <property type="project" value="TreeGrafter"/>
</dbReference>
<dbReference type="PROSITE" id="PS50893">
    <property type="entry name" value="ABC_TRANSPORTER_2"/>
    <property type="match status" value="1"/>
</dbReference>
<evidence type="ECO:0000313" key="10">
    <source>
        <dbReference type="EMBL" id="SUS06648.1"/>
    </source>
</evidence>
<evidence type="ECO:0000256" key="6">
    <source>
        <dbReference type="ARBA" id="ARBA00023136"/>
    </source>
</evidence>
<keyword evidence="6 7" id="KW-0472">Membrane</keyword>
<evidence type="ECO:0000259" key="9">
    <source>
        <dbReference type="PROSITE" id="PS50929"/>
    </source>
</evidence>
<keyword evidence="5 7" id="KW-1133">Transmembrane helix</keyword>
<dbReference type="SUPFAM" id="SSF52540">
    <property type="entry name" value="P-loop containing nucleoside triphosphate hydrolases"/>
    <property type="match status" value="1"/>
</dbReference>
<dbReference type="InterPro" id="IPR039421">
    <property type="entry name" value="Type_1_exporter"/>
</dbReference>
<reference evidence="10" key="1">
    <citation type="submission" date="2018-07" db="EMBL/GenBank/DDBJ databases">
        <authorList>
            <person name="Quirk P.G."/>
            <person name="Krulwich T.A."/>
        </authorList>
    </citation>
    <scope>NUCLEOTIDE SEQUENCE</scope>
</reference>
<dbReference type="PROSITE" id="PS00211">
    <property type="entry name" value="ABC_TRANSPORTER_1"/>
    <property type="match status" value="1"/>
</dbReference>
<dbReference type="InterPro" id="IPR017871">
    <property type="entry name" value="ABC_transporter-like_CS"/>
</dbReference>
<dbReference type="Gene3D" id="3.40.50.300">
    <property type="entry name" value="P-loop containing nucleotide triphosphate hydrolases"/>
    <property type="match status" value="1"/>
</dbReference>
<dbReference type="Gene3D" id="1.20.1560.10">
    <property type="entry name" value="ABC transporter type 1, transmembrane domain"/>
    <property type="match status" value="1"/>
</dbReference>
<dbReference type="InterPro" id="IPR027417">
    <property type="entry name" value="P-loop_NTPase"/>
</dbReference>
<evidence type="ECO:0000256" key="7">
    <source>
        <dbReference type="SAM" id="Phobius"/>
    </source>
</evidence>
<feature type="transmembrane region" description="Helical" evidence="7">
    <location>
        <begin position="250"/>
        <end position="271"/>
    </location>
</feature>
<evidence type="ECO:0000256" key="4">
    <source>
        <dbReference type="ARBA" id="ARBA00022840"/>
    </source>
</evidence>
<dbReference type="Pfam" id="PF00005">
    <property type="entry name" value="ABC_tran"/>
    <property type="match status" value="1"/>
</dbReference>
<dbReference type="SMART" id="SM00382">
    <property type="entry name" value="AAA"/>
    <property type="match status" value="1"/>
</dbReference>
<gene>
    <name evidence="10" type="ORF">DF3PB_3070002</name>
</gene>